<dbReference type="AlphaFoldDB" id="A0AAV9FKS1"/>
<dbReference type="PROSITE" id="PS50878">
    <property type="entry name" value="RT_POL"/>
    <property type="match status" value="1"/>
</dbReference>
<dbReference type="Pfam" id="PF00078">
    <property type="entry name" value="RVT_1"/>
    <property type="match status" value="1"/>
</dbReference>
<accession>A0AAV9FKS1</accession>
<comment type="caution">
    <text evidence="2">The sequence shown here is derived from an EMBL/GenBank/DDBJ whole genome shotgun (WGS) entry which is preliminary data.</text>
</comment>
<dbReference type="InterPro" id="IPR043502">
    <property type="entry name" value="DNA/RNA_pol_sf"/>
</dbReference>
<keyword evidence="3" id="KW-1185">Reference proteome</keyword>
<gene>
    <name evidence="2" type="ORF">QJS10_CPA01g01441</name>
</gene>
<dbReference type="EMBL" id="JAUJYO010000001">
    <property type="protein sequence ID" value="KAK1325374.1"/>
    <property type="molecule type" value="Genomic_DNA"/>
</dbReference>
<evidence type="ECO:0000259" key="1">
    <source>
        <dbReference type="PROSITE" id="PS50878"/>
    </source>
</evidence>
<dbReference type="SUPFAM" id="SSF56219">
    <property type="entry name" value="DNase I-like"/>
    <property type="match status" value="1"/>
</dbReference>
<name>A0AAV9FKS1_ACOCL</name>
<proteinExistence type="predicted"/>
<sequence>MQKFRSTLGNNFELQGIPGNGHSGGIVTCWKQTLGIAYCPGQDQAVYLVVNQPHGTSWIVAAVYASPNSSIKKQLWLETSEVLNTNLPMFIAGDFNTLMDASDKKGGAPFRNSPEVRIFRDWFTHNGLHHVPTKGFQFTWCNNRSGQARAWERLDRAFANTTWMMEFPNAVVQVLPRYASDHAPLLLHTELPRPTGWKPFRFERFWLDYPEVEQIVKSKWDIRVSASPMGRIHHKLIVLQHPLREWNKQRVQDLPNKVREANVRLENLLQEEQSRGTSEVSMQQIQMAMNHLTALERQQEVFWAQRARTRWVTEGDNNSRFFHAQVQRRRAQNRITMLHTMDGVLLQTEEGIRQYTEAYFTEHWSTHESDLSPIPNEILQRRVPIEFMEELVKPFTEQEIDRVVHMLPSNKAPGPDGYPGEFYKWYWNYLKPDIIRALTHFHWTAELPISWGSTHVVLIPKKSNPMNLKDFRPISICDTKYKILSKVLVNRLKTVLPHLVGQEQGAFISGRSIHAHLLLVQDILHSLRRRPRSKALMAVKVDLASAYDSVEWHGLIQILSQFGFPSLWIKWMKACISMVRLAVIMNGTPTNWIPMGRGLRQGDPLSPYLFVLIAEVLSAQLRKEQRVGRILGYQPTPSLMGQSIPEGLTHILYADDLMIVAAATPIACSTLREVLANVQKQTGLTVSWGKSSIRFSPSVPSQHQRWMSRIVRMRPAPNSWKYLGVQVYGKGSIRKGAEIVYTKVLQKLEGWKAKCLTMAGRLQLLNSVIMAVPQHLILAAAMPTSKLMDIERMMRKFLWWNNSDVIEDGSWKIPVLESIFPEYWVRVITINEPPRHKPGVHATWCWEGTADLRPSLGQLIRIMRQPLSSPFQVDWKKLWKIPVVPKNDDIFSGNVVSLEGAKCEVISRSDYLSEAGGNSGYVIG</sequence>
<dbReference type="PANTHER" id="PTHR19446">
    <property type="entry name" value="REVERSE TRANSCRIPTASES"/>
    <property type="match status" value="1"/>
</dbReference>
<organism evidence="2 3">
    <name type="scientific">Acorus calamus</name>
    <name type="common">Sweet flag</name>
    <dbReference type="NCBI Taxonomy" id="4465"/>
    <lineage>
        <taxon>Eukaryota</taxon>
        <taxon>Viridiplantae</taxon>
        <taxon>Streptophyta</taxon>
        <taxon>Embryophyta</taxon>
        <taxon>Tracheophyta</taxon>
        <taxon>Spermatophyta</taxon>
        <taxon>Magnoliopsida</taxon>
        <taxon>Liliopsida</taxon>
        <taxon>Acoraceae</taxon>
        <taxon>Acorus</taxon>
    </lineage>
</organism>
<dbReference type="Pfam" id="PF03372">
    <property type="entry name" value="Exo_endo_phos"/>
    <property type="match status" value="1"/>
</dbReference>
<reference evidence="2" key="1">
    <citation type="journal article" date="2023" name="Nat. Commun.">
        <title>Diploid and tetraploid genomes of Acorus and the evolution of monocots.</title>
        <authorList>
            <person name="Ma L."/>
            <person name="Liu K.W."/>
            <person name="Li Z."/>
            <person name="Hsiao Y.Y."/>
            <person name="Qi Y."/>
            <person name="Fu T."/>
            <person name="Tang G.D."/>
            <person name="Zhang D."/>
            <person name="Sun W.H."/>
            <person name="Liu D.K."/>
            <person name="Li Y."/>
            <person name="Chen G.Z."/>
            <person name="Liu X.D."/>
            <person name="Liao X.Y."/>
            <person name="Jiang Y.T."/>
            <person name="Yu X."/>
            <person name="Hao Y."/>
            <person name="Huang J."/>
            <person name="Zhao X.W."/>
            <person name="Ke S."/>
            <person name="Chen Y.Y."/>
            <person name="Wu W.L."/>
            <person name="Hsu J.L."/>
            <person name="Lin Y.F."/>
            <person name="Huang M.D."/>
            <person name="Li C.Y."/>
            <person name="Huang L."/>
            <person name="Wang Z.W."/>
            <person name="Zhao X."/>
            <person name="Zhong W.Y."/>
            <person name="Peng D.H."/>
            <person name="Ahmad S."/>
            <person name="Lan S."/>
            <person name="Zhang J.S."/>
            <person name="Tsai W.C."/>
            <person name="Van de Peer Y."/>
            <person name="Liu Z.J."/>
        </authorList>
    </citation>
    <scope>NUCLEOTIDE SEQUENCE</scope>
    <source>
        <strain evidence="2">CP</strain>
    </source>
</reference>
<dbReference type="InterPro" id="IPR036691">
    <property type="entry name" value="Endo/exonu/phosph_ase_sf"/>
</dbReference>
<dbReference type="Proteomes" id="UP001180020">
    <property type="component" value="Unassembled WGS sequence"/>
</dbReference>
<dbReference type="GO" id="GO:0003824">
    <property type="term" value="F:catalytic activity"/>
    <property type="evidence" value="ECO:0007669"/>
    <property type="project" value="InterPro"/>
</dbReference>
<evidence type="ECO:0000313" key="2">
    <source>
        <dbReference type="EMBL" id="KAK1325374.1"/>
    </source>
</evidence>
<evidence type="ECO:0000313" key="3">
    <source>
        <dbReference type="Proteomes" id="UP001180020"/>
    </source>
</evidence>
<dbReference type="Gene3D" id="3.60.10.10">
    <property type="entry name" value="Endonuclease/exonuclease/phosphatase"/>
    <property type="match status" value="1"/>
</dbReference>
<dbReference type="CDD" id="cd01650">
    <property type="entry name" value="RT_nLTR_like"/>
    <property type="match status" value="1"/>
</dbReference>
<reference evidence="2" key="2">
    <citation type="submission" date="2023-06" db="EMBL/GenBank/DDBJ databases">
        <authorList>
            <person name="Ma L."/>
            <person name="Liu K.-W."/>
            <person name="Li Z."/>
            <person name="Hsiao Y.-Y."/>
            <person name="Qi Y."/>
            <person name="Fu T."/>
            <person name="Tang G."/>
            <person name="Zhang D."/>
            <person name="Sun W.-H."/>
            <person name="Liu D.-K."/>
            <person name="Li Y."/>
            <person name="Chen G.-Z."/>
            <person name="Liu X.-D."/>
            <person name="Liao X.-Y."/>
            <person name="Jiang Y.-T."/>
            <person name="Yu X."/>
            <person name="Hao Y."/>
            <person name="Huang J."/>
            <person name="Zhao X.-W."/>
            <person name="Ke S."/>
            <person name="Chen Y.-Y."/>
            <person name="Wu W.-L."/>
            <person name="Hsu J.-L."/>
            <person name="Lin Y.-F."/>
            <person name="Huang M.-D."/>
            <person name="Li C.-Y."/>
            <person name="Huang L."/>
            <person name="Wang Z.-W."/>
            <person name="Zhao X."/>
            <person name="Zhong W.-Y."/>
            <person name="Peng D.-H."/>
            <person name="Ahmad S."/>
            <person name="Lan S."/>
            <person name="Zhang J.-S."/>
            <person name="Tsai W.-C."/>
            <person name="Van De Peer Y."/>
            <person name="Liu Z.-J."/>
        </authorList>
    </citation>
    <scope>NUCLEOTIDE SEQUENCE</scope>
    <source>
        <strain evidence="2">CP</strain>
        <tissue evidence="2">Leaves</tissue>
    </source>
</reference>
<feature type="domain" description="Reverse transcriptase" evidence="1">
    <location>
        <begin position="440"/>
        <end position="711"/>
    </location>
</feature>
<dbReference type="InterPro" id="IPR005135">
    <property type="entry name" value="Endo/exonuclease/phosphatase"/>
</dbReference>
<dbReference type="InterPro" id="IPR000477">
    <property type="entry name" value="RT_dom"/>
</dbReference>
<dbReference type="SUPFAM" id="SSF56672">
    <property type="entry name" value="DNA/RNA polymerases"/>
    <property type="match status" value="1"/>
</dbReference>
<protein>
    <recommendedName>
        <fullName evidence="1">Reverse transcriptase domain-containing protein</fullName>
    </recommendedName>
</protein>